<dbReference type="Proteomes" id="UP001162992">
    <property type="component" value="Chromosome 12"/>
</dbReference>
<gene>
    <name evidence="1" type="ORF">O6H91_12G069200</name>
</gene>
<reference evidence="2" key="1">
    <citation type="journal article" date="2024" name="Proc. Natl. Acad. Sci. U.S.A.">
        <title>Extraordinary preservation of gene collinearity over three hundred million years revealed in homosporous lycophytes.</title>
        <authorList>
            <person name="Li C."/>
            <person name="Wickell D."/>
            <person name="Kuo L.Y."/>
            <person name="Chen X."/>
            <person name="Nie B."/>
            <person name="Liao X."/>
            <person name="Peng D."/>
            <person name="Ji J."/>
            <person name="Jenkins J."/>
            <person name="Williams M."/>
            <person name="Shu S."/>
            <person name="Plott C."/>
            <person name="Barry K."/>
            <person name="Rajasekar S."/>
            <person name="Grimwood J."/>
            <person name="Han X."/>
            <person name="Sun S."/>
            <person name="Hou Z."/>
            <person name="He W."/>
            <person name="Dai G."/>
            <person name="Sun C."/>
            <person name="Schmutz J."/>
            <person name="Leebens-Mack J.H."/>
            <person name="Li F.W."/>
            <person name="Wang L."/>
        </authorList>
    </citation>
    <scope>NUCLEOTIDE SEQUENCE [LARGE SCALE GENOMIC DNA]</scope>
    <source>
        <strain evidence="2">cv. PW_Plant_1</strain>
    </source>
</reference>
<organism evidence="1 2">
    <name type="scientific">Diphasiastrum complanatum</name>
    <name type="common">Issler's clubmoss</name>
    <name type="synonym">Lycopodium complanatum</name>
    <dbReference type="NCBI Taxonomy" id="34168"/>
    <lineage>
        <taxon>Eukaryota</taxon>
        <taxon>Viridiplantae</taxon>
        <taxon>Streptophyta</taxon>
        <taxon>Embryophyta</taxon>
        <taxon>Tracheophyta</taxon>
        <taxon>Lycopodiopsida</taxon>
        <taxon>Lycopodiales</taxon>
        <taxon>Lycopodiaceae</taxon>
        <taxon>Lycopodioideae</taxon>
        <taxon>Diphasiastrum</taxon>
    </lineage>
</organism>
<sequence>MLQLPSLMQGRIKACKQLLSLCNFHFVTKRIGFMLVQNHLFWEAFVPLMTAGAASISTFLKHRKTSKTCVGSRSVEELNSNVSAPFFLSCTSSSLLLLR</sequence>
<proteinExistence type="predicted"/>
<comment type="caution">
    <text evidence="1">The sequence shown here is derived from an EMBL/GenBank/DDBJ whole genome shotgun (WGS) entry which is preliminary data.</text>
</comment>
<accession>A0ACC2C302</accession>
<evidence type="ECO:0000313" key="1">
    <source>
        <dbReference type="EMBL" id="KAJ7536429.1"/>
    </source>
</evidence>
<dbReference type="EMBL" id="CM055103">
    <property type="protein sequence ID" value="KAJ7536429.1"/>
    <property type="molecule type" value="Genomic_DNA"/>
</dbReference>
<evidence type="ECO:0000313" key="2">
    <source>
        <dbReference type="Proteomes" id="UP001162992"/>
    </source>
</evidence>
<name>A0ACC2C302_DIPCM</name>
<keyword evidence="2" id="KW-1185">Reference proteome</keyword>
<protein>
    <submittedName>
        <fullName evidence="1">Uncharacterized protein</fullName>
    </submittedName>
</protein>